<accession>A0A8S3YG91</accession>
<dbReference type="OrthoDB" id="6132558at2759"/>
<keyword evidence="4" id="KW-1185">Reference proteome</keyword>
<dbReference type="Proteomes" id="UP000678393">
    <property type="component" value="Unassembled WGS sequence"/>
</dbReference>
<dbReference type="GO" id="GO:0043113">
    <property type="term" value="P:receptor clustering"/>
    <property type="evidence" value="ECO:0007669"/>
    <property type="project" value="InterPro"/>
</dbReference>
<organism evidence="3 4">
    <name type="scientific">Candidula unifasciata</name>
    <dbReference type="NCBI Taxonomy" id="100452"/>
    <lineage>
        <taxon>Eukaryota</taxon>
        <taxon>Metazoa</taxon>
        <taxon>Spiralia</taxon>
        <taxon>Lophotrochozoa</taxon>
        <taxon>Mollusca</taxon>
        <taxon>Gastropoda</taxon>
        <taxon>Heterobranchia</taxon>
        <taxon>Euthyneura</taxon>
        <taxon>Panpulmonata</taxon>
        <taxon>Eupulmonata</taxon>
        <taxon>Stylommatophora</taxon>
        <taxon>Helicina</taxon>
        <taxon>Helicoidea</taxon>
        <taxon>Geomitridae</taxon>
        <taxon>Candidula</taxon>
    </lineage>
</organism>
<dbReference type="InterPro" id="IPR007110">
    <property type="entry name" value="Ig-like_dom"/>
</dbReference>
<reference evidence="3" key="1">
    <citation type="submission" date="2021-04" db="EMBL/GenBank/DDBJ databases">
        <authorList>
            <consortium name="Molecular Ecology Group"/>
        </authorList>
    </citation>
    <scope>NUCLEOTIDE SEQUENCE</scope>
</reference>
<name>A0A8S3YG91_9EUPU</name>
<dbReference type="InterPro" id="IPR013783">
    <property type="entry name" value="Ig-like_fold"/>
</dbReference>
<dbReference type="Gene3D" id="2.60.40.10">
    <property type="entry name" value="Immunoglobulins"/>
    <property type="match status" value="1"/>
</dbReference>
<dbReference type="SUPFAM" id="SSF50242">
    <property type="entry name" value="TIMP-like"/>
    <property type="match status" value="1"/>
</dbReference>
<dbReference type="AlphaFoldDB" id="A0A8S3YG91"/>
<protein>
    <recommendedName>
        <fullName evidence="2">Ig-like domain-containing protein</fullName>
    </recommendedName>
</protein>
<feature type="chain" id="PRO_5035950136" description="Ig-like domain-containing protein" evidence="1">
    <location>
        <begin position="24"/>
        <end position="206"/>
    </location>
</feature>
<feature type="signal peptide" evidence="1">
    <location>
        <begin position="1"/>
        <end position="23"/>
    </location>
</feature>
<dbReference type="SUPFAM" id="SSF48726">
    <property type="entry name" value="Immunoglobulin"/>
    <property type="match status" value="1"/>
</dbReference>
<sequence length="206" mass="22787">MRWCRIRFVLLGLLLCVVHVVSGTCGQNFVDPSSSALLADVVIEGKVRSSSDPDPDGTFNITVAVKKNVLKGKELINKGRVAKTITVDRFKDGAKDKRLCLGHVQTGRTYVFFLKDTQDKKGLYFRIMAMPVKKSKKVIAEVKAVLCDSCAKLPSISALNVPKKQAVDRNITLECRVDSNPPALFSWFKDGVIIAKNSDKYQVRNG</sequence>
<dbReference type="GO" id="GO:0043236">
    <property type="term" value="F:laminin binding"/>
    <property type="evidence" value="ECO:0007669"/>
    <property type="project" value="InterPro"/>
</dbReference>
<dbReference type="Pfam" id="PF25518">
    <property type="entry name" value="NRG2_N"/>
    <property type="match status" value="1"/>
</dbReference>
<keyword evidence="1" id="KW-0732">Signal</keyword>
<dbReference type="InterPro" id="IPR036179">
    <property type="entry name" value="Ig-like_dom_sf"/>
</dbReference>
<gene>
    <name evidence="3" type="ORF">CUNI_LOCUS59</name>
</gene>
<dbReference type="InterPro" id="IPR057909">
    <property type="entry name" value="NRG2_N"/>
</dbReference>
<feature type="non-terminal residue" evidence="3">
    <location>
        <position position="206"/>
    </location>
</feature>
<proteinExistence type="predicted"/>
<dbReference type="EMBL" id="CAJHNH020000002">
    <property type="protein sequence ID" value="CAG5114501.1"/>
    <property type="molecule type" value="Genomic_DNA"/>
</dbReference>
<dbReference type="InterPro" id="IPR008993">
    <property type="entry name" value="TIMP-like_OB-fold"/>
</dbReference>
<evidence type="ECO:0000313" key="4">
    <source>
        <dbReference type="Proteomes" id="UP000678393"/>
    </source>
</evidence>
<evidence type="ECO:0000256" key="1">
    <source>
        <dbReference type="SAM" id="SignalP"/>
    </source>
</evidence>
<feature type="domain" description="Ig-like" evidence="2">
    <location>
        <begin position="154"/>
        <end position="206"/>
    </location>
</feature>
<evidence type="ECO:0000313" key="3">
    <source>
        <dbReference type="EMBL" id="CAG5114501.1"/>
    </source>
</evidence>
<dbReference type="Gene3D" id="2.40.50.120">
    <property type="match status" value="1"/>
</dbReference>
<dbReference type="PROSITE" id="PS50835">
    <property type="entry name" value="IG_LIKE"/>
    <property type="match status" value="1"/>
</dbReference>
<evidence type="ECO:0000259" key="2">
    <source>
        <dbReference type="PROSITE" id="PS50835"/>
    </source>
</evidence>
<comment type="caution">
    <text evidence="3">The sequence shown here is derived from an EMBL/GenBank/DDBJ whole genome shotgun (WGS) entry which is preliminary data.</text>
</comment>
<dbReference type="GO" id="GO:0005886">
    <property type="term" value="C:plasma membrane"/>
    <property type="evidence" value="ECO:0007669"/>
    <property type="project" value="GOC"/>
</dbReference>